<evidence type="ECO:0000256" key="8">
    <source>
        <dbReference type="ARBA" id="ARBA00023054"/>
    </source>
</evidence>
<keyword evidence="7" id="KW-1000">Mitochondrion outer membrane</keyword>
<keyword evidence="15" id="KW-1185">Reference proteome</keyword>
<dbReference type="GO" id="GO:0035694">
    <property type="term" value="P:mitochondrial protein catabolic process"/>
    <property type="evidence" value="ECO:0007669"/>
    <property type="project" value="InterPro"/>
</dbReference>
<dbReference type="PANTHER" id="PTHR21771:SF0">
    <property type="entry name" value="MITOCHONDRIA-EATING PROTEIN"/>
    <property type="match status" value="1"/>
</dbReference>
<evidence type="ECO:0000256" key="4">
    <source>
        <dbReference type="ARBA" id="ARBA00008233"/>
    </source>
</evidence>
<feature type="domain" description="Mitochondria-eating protein C-terminal" evidence="13">
    <location>
        <begin position="40"/>
        <end position="186"/>
    </location>
</feature>
<comment type="subcellular location">
    <subcellularLocation>
        <location evidence="3">Cytoplasm</location>
    </subcellularLocation>
    <subcellularLocation>
        <location evidence="2">Mitochondrion matrix</location>
    </subcellularLocation>
    <subcellularLocation>
        <location evidence="1">Mitochondrion outer membrane</location>
    </subcellularLocation>
</comment>
<evidence type="ECO:0000256" key="10">
    <source>
        <dbReference type="ARBA" id="ARBA00023128"/>
    </source>
</evidence>
<dbReference type="GO" id="GO:0005759">
    <property type="term" value="C:mitochondrial matrix"/>
    <property type="evidence" value="ECO:0007669"/>
    <property type="project" value="UniProtKB-SubCell"/>
</dbReference>
<dbReference type="Proteomes" id="UP000594220">
    <property type="component" value="Unplaced"/>
</dbReference>
<reference evidence="14" key="2">
    <citation type="submission" date="2025-09" db="UniProtKB">
        <authorList>
            <consortium name="Ensembl"/>
        </authorList>
    </citation>
    <scope>IDENTIFICATION</scope>
</reference>
<dbReference type="GO" id="GO:0005741">
    <property type="term" value="C:mitochondrial outer membrane"/>
    <property type="evidence" value="ECO:0007669"/>
    <property type="project" value="UniProtKB-SubCell"/>
</dbReference>
<evidence type="ECO:0000313" key="14">
    <source>
        <dbReference type="Ensembl" id="ENSCPRP00005014198.1"/>
    </source>
</evidence>
<organism evidence="14 15">
    <name type="scientific">Crocodylus porosus</name>
    <name type="common">Saltwater crocodile</name>
    <name type="synonym">Estuarine crocodile</name>
    <dbReference type="NCBI Taxonomy" id="8502"/>
    <lineage>
        <taxon>Eukaryota</taxon>
        <taxon>Metazoa</taxon>
        <taxon>Chordata</taxon>
        <taxon>Craniata</taxon>
        <taxon>Vertebrata</taxon>
        <taxon>Euteleostomi</taxon>
        <taxon>Archelosauria</taxon>
        <taxon>Archosauria</taxon>
        <taxon>Crocodylia</taxon>
        <taxon>Longirostres</taxon>
        <taxon>Crocodylidae</taxon>
        <taxon>Crocodylus</taxon>
    </lineage>
</organism>
<keyword evidence="11" id="KW-0472">Membrane</keyword>
<dbReference type="Ensembl" id="ENSCPRT00005016676.1">
    <property type="protein sequence ID" value="ENSCPRP00005014198.1"/>
    <property type="gene ID" value="ENSCPRG00005009994.1"/>
</dbReference>
<protein>
    <recommendedName>
        <fullName evidence="5">Mitochondria-eating protein</fullName>
    </recommendedName>
    <alternativeName>
        <fullName evidence="12">Spermatogenesis-associated protein 18</fullName>
    </alternativeName>
</protein>
<keyword evidence="6" id="KW-0963">Cytoplasm</keyword>
<keyword evidence="8" id="KW-0175">Coiled coil</keyword>
<evidence type="ECO:0000256" key="9">
    <source>
        <dbReference type="ARBA" id="ARBA00023121"/>
    </source>
</evidence>
<evidence type="ECO:0000256" key="7">
    <source>
        <dbReference type="ARBA" id="ARBA00022787"/>
    </source>
</evidence>
<keyword evidence="10" id="KW-0496">Mitochondrion</keyword>
<evidence type="ECO:0000256" key="3">
    <source>
        <dbReference type="ARBA" id="ARBA00004496"/>
    </source>
</evidence>
<dbReference type="InterPro" id="IPR026169">
    <property type="entry name" value="MIEAP"/>
</dbReference>
<evidence type="ECO:0000256" key="12">
    <source>
        <dbReference type="ARBA" id="ARBA00032687"/>
    </source>
</evidence>
<name>A0A7M4FX44_CROPO</name>
<reference evidence="14" key="1">
    <citation type="submission" date="2025-08" db="UniProtKB">
        <authorList>
            <consortium name="Ensembl"/>
        </authorList>
    </citation>
    <scope>IDENTIFICATION</scope>
</reference>
<evidence type="ECO:0000256" key="2">
    <source>
        <dbReference type="ARBA" id="ARBA00004305"/>
    </source>
</evidence>
<evidence type="ECO:0000256" key="5">
    <source>
        <dbReference type="ARBA" id="ARBA00019863"/>
    </source>
</evidence>
<accession>A0A7M4FX44</accession>
<sequence>MNWLLQSKSNFLYAYHQGGLSLSCSGMQGGGQKGQGGTGESFHAAKMAFRQFKLRVRKTVSLSYSGPESLEDIVLDYIVRHEDLYDVQTTVNEVIRAMNINPKISFPPEVDFIIISSLIRELCHVAFSMQTLIPPVDIAFGADGELFNDRYRRSYDSDFTAPLVAYHVWPALLENDTIIVKGEAVTKRGALFFLTSNLKPSSNSLWPLLFVFSWGAKSSLAIVKQDNKLPKQIVL</sequence>
<dbReference type="AlphaFoldDB" id="A0A7M4FX44"/>
<evidence type="ECO:0000256" key="11">
    <source>
        <dbReference type="ARBA" id="ARBA00023136"/>
    </source>
</evidence>
<dbReference type="GO" id="GO:0035695">
    <property type="term" value="P:mitophagy by internal vacuole formation"/>
    <property type="evidence" value="ECO:0007669"/>
    <property type="project" value="TreeGrafter"/>
</dbReference>
<evidence type="ECO:0000256" key="6">
    <source>
        <dbReference type="ARBA" id="ARBA00022490"/>
    </source>
</evidence>
<dbReference type="InterPro" id="IPR031981">
    <property type="entry name" value="MIEAP_C"/>
</dbReference>
<dbReference type="GO" id="GO:0008289">
    <property type="term" value="F:lipid binding"/>
    <property type="evidence" value="ECO:0007669"/>
    <property type="project" value="UniProtKB-KW"/>
</dbReference>
<dbReference type="Pfam" id="PF16026">
    <property type="entry name" value="MIEAP"/>
    <property type="match status" value="1"/>
</dbReference>
<proteinExistence type="inferred from homology"/>
<evidence type="ECO:0000256" key="1">
    <source>
        <dbReference type="ARBA" id="ARBA00004294"/>
    </source>
</evidence>
<dbReference type="PANTHER" id="PTHR21771">
    <property type="entry name" value="MITOCHONDRIA-EATING PROTEIN-RELATED"/>
    <property type="match status" value="1"/>
</dbReference>
<comment type="similarity">
    <text evidence="4">Belongs to the MIEAP family.</text>
</comment>
<evidence type="ECO:0000313" key="15">
    <source>
        <dbReference type="Proteomes" id="UP000594220"/>
    </source>
</evidence>
<evidence type="ECO:0000259" key="13">
    <source>
        <dbReference type="Pfam" id="PF16026"/>
    </source>
</evidence>
<dbReference type="GeneTree" id="ENSGT00390000013532"/>
<keyword evidence="9" id="KW-0446">Lipid-binding</keyword>